<evidence type="ECO:0000313" key="1">
    <source>
        <dbReference type="EMBL" id="KAG8223619.1"/>
    </source>
</evidence>
<dbReference type="EMBL" id="KZ308168">
    <property type="protein sequence ID" value="KAG8223619.1"/>
    <property type="molecule type" value="Genomic_DNA"/>
</dbReference>
<name>A0A8K0JWU5_LADFU</name>
<proteinExistence type="predicted"/>
<accession>A0A8K0JWU5</accession>
<sequence>MEQHNKIGINSDSQLCFMNLSQQTQNSTLSMYKCSEQVSPSSLSQMNLFSIESYDFKYSSEMPTLPNVSEVVQKNSRSPANVGKQVPSKYCHVPKVSSGESQGYDQTPMLDFKQQEQCAYSSQTSNYSSESHLETYYLQGPFPFTVDASQTHYPPQRHTNGHEESIYLSSKTFPSPSLDSQVGIGARSLCHGDRPRALLDSNMSADLVRLESYLHVDSKHVSPCSQDGFHSSKQFDHDFQQATFPSISHHMVGSQFPQLSNCIQIADGLKINSRPSNGDDVDCEILDSVNGKDIDVLESEDSSTQESLSIAEEDDIIVEEEIEDPKEKSIIEEEGAEKALSPSVKDCSKRCLVCDTYHVPSLQAFILIPIKADSPVTSVSCLPVAAKLSHILLRKSGSTEEDDLRDNDVQISKKFHGEYLCGHCLSLVERADDLEVKLGVIYQDLQCLYKRTTSLRRGNSIVNAEVCEPVRKAIHPVSFFPTNDDAKKDETLQRNEH</sequence>
<dbReference type="AlphaFoldDB" id="A0A8K0JWU5"/>
<keyword evidence="2" id="KW-1185">Reference proteome</keyword>
<protein>
    <submittedName>
        <fullName evidence="1">Uncharacterized protein</fullName>
    </submittedName>
</protein>
<reference evidence="1" key="2">
    <citation type="submission" date="2017-10" db="EMBL/GenBank/DDBJ databases">
        <title>Ladona fulva Genome sequencing and assembly.</title>
        <authorList>
            <person name="Murali S."/>
            <person name="Richards S."/>
            <person name="Bandaranaike D."/>
            <person name="Bellair M."/>
            <person name="Blankenburg K."/>
            <person name="Chao H."/>
            <person name="Dinh H."/>
            <person name="Doddapaneni H."/>
            <person name="Dugan-Rocha S."/>
            <person name="Elkadiri S."/>
            <person name="Gnanaolivu R."/>
            <person name="Hernandez B."/>
            <person name="Skinner E."/>
            <person name="Javaid M."/>
            <person name="Lee S."/>
            <person name="Li M."/>
            <person name="Ming W."/>
            <person name="Munidasa M."/>
            <person name="Muniz J."/>
            <person name="Nguyen L."/>
            <person name="Hughes D."/>
            <person name="Osuji N."/>
            <person name="Pu L.-L."/>
            <person name="Puazo M."/>
            <person name="Qu C."/>
            <person name="Quiroz J."/>
            <person name="Raj R."/>
            <person name="Weissenberger G."/>
            <person name="Xin Y."/>
            <person name="Zou X."/>
            <person name="Han Y."/>
            <person name="Worley K."/>
            <person name="Muzny D."/>
            <person name="Gibbs R."/>
        </authorList>
    </citation>
    <scope>NUCLEOTIDE SEQUENCE</scope>
    <source>
        <strain evidence="1">Sampled in the wild</strain>
    </source>
</reference>
<feature type="non-terminal residue" evidence="1">
    <location>
        <position position="1"/>
    </location>
</feature>
<reference evidence="1" key="1">
    <citation type="submission" date="2013-04" db="EMBL/GenBank/DDBJ databases">
        <authorList>
            <person name="Qu J."/>
            <person name="Murali S.C."/>
            <person name="Bandaranaike D."/>
            <person name="Bellair M."/>
            <person name="Blankenburg K."/>
            <person name="Chao H."/>
            <person name="Dinh H."/>
            <person name="Doddapaneni H."/>
            <person name="Downs B."/>
            <person name="Dugan-Rocha S."/>
            <person name="Elkadiri S."/>
            <person name="Gnanaolivu R.D."/>
            <person name="Hernandez B."/>
            <person name="Javaid M."/>
            <person name="Jayaseelan J.C."/>
            <person name="Lee S."/>
            <person name="Li M."/>
            <person name="Ming W."/>
            <person name="Munidasa M."/>
            <person name="Muniz J."/>
            <person name="Nguyen L."/>
            <person name="Ongeri F."/>
            <person name="Osuji N."/>
            <person name="Pu L.-L."/>
            <person name="Puazo M."/>
            <person name="Qu C."/>
            <person name="Quiroz J."/>
            <person name="Raj R."/>
            <person name="Weissenberger G."/>
            <person name="Xin Y."/>
            <person name="Zou X."/>
            <person name="Han Y."/>
            <person name="Richards S."/>
            <person name="Worley K."/>
            <person name="Muzny D."/>
            <person name="Gibbs R."/>
        </authorList>
    </citation>
    <scope>NUCLEOTIDE SEQUENCE</scope>
    <source>
        <strain evidence="1">Sampled in the wild</strain>
    </source>
</reference>
<dbReference type="Proteomes" id="UP000792457">
    <property type="component" value="Unassembled WGS sequence"/>
</dbReference>
<evidence type="ECO:0000313" key="2">
    <source>
        <dbReference type="Proteomes" id="UP000792457"/>
    </source>
</evidence>
<organism evidence="1 2">
    <name type="scientific">Ladona fulva</name>
    <name type="common">Scarce chaser dragonfly</name>
    <name type="synonym">Libellula fulva</name>
    <dbReference type="NCBI Taxonomy" id="123851"/>
    <lineage>
        <taxon>Eukaryota</taxon>
        <taxon>Metazoa</taxon>
        <taxon>Ecdysozoa</taxon>
        <taxon>Arthropoda</taxon>
        <taxon>Hexapoda</taxon>
        <taxon>Insecta</taxon>
        <taxon>Pterygota</taxon>
        <taxon>Palaeoptera</taxon>
        <taxon>Odonata</taxon>
        <taxon>Epiprocta</taxon>
        <taxon>Anisoptera</taxon>
        <taxon>Libelluloidea</taxon>
        <taxon>Libellulidae</taxon>
        <taxon>Ladona</taxon>
    </lineage>
</organism>
<gene>
    <name evidence="1" type="ORF">J437_LFUL003487</name>
</gene>
<comment type="caution">
    <text evidence="1">The sequence shown here is derived from an EMBL/GenBank/DDBJ whole genome shotgun (WGS) entry which is preliminary data.</text>
</comment>